<accession>A0A0D5XYR7</accession>
<sequence length="117" mass="13069">MAFFELFDQFMRSLLAAWIFVGICRLARFVFAQTHPRLCAWVTLVGLAFLMVYPCGWDWASGFMENAWVEMCRVYQRSASQLALFLADAAGAALGGLIAYLMSRYVMSAPVPLKPAG</sequence>
<keyword evidence="1" id="KW-0812">Transmembrane</keyword>
<organism evidence="2 3">
    <name type="scientific">Pseudomonas chlororaphis</name>
    <dbReference type="NCBI Taxonomy" id="587753"/>
    <lineage>
        <taxon>Bacteria</taxon>
        <taxon>Pseudomonadati</taxon>
        <taxon>Pseudomonadota</taxon>
        <taxon>Gammaproteobacteria</taxon>
        <taxon>Pseudomonadales</taxon>
        <taxon>Pseudomonadaceae</taxon>
        <taxon>Pseudomonas</taxon>
    </lineage>
</organism>
<keyword evidence="1" id="KW-1133">Transmembrane helix</keyword>
<reference evidence="2 3" key="1">
    <citation type="journal article" date="2015" name="Mol. Plant Microbe Interact.">
        <title>Comparative Genomic Analysis of Pseudomonas chlororaphis PCL1606 Reveals New Insight into Antifungal Compounds Involved in Biocontrol.</title>
        <authorList>
            <person name="Calderon C.E."/>
            <person name="Ramos C."/>
            <person name="de Vicente A."/>
            <person name="Cazorla F.M."/>
        </authorList>
    </citation>
    <scope>NUCLEOTIDE SEQUENCE [LARGE SCALE GENOMIC DNA]</scope>
    <source>
        <strain evidence="2 3">PCL1606</strain>
    </source>
</reference>
<dbReference type="OrthoDB" id="7019300at2"/>
<protein>
    <submittedName>
        <fullName evidence="2">Uncharacterized protein</fullName>
    </submittedName>
</protein>
<evidence type="ECO:0000256" key="1">
    <source>
        <dbReference type="SAM" id="Phobius"/>
    </source>
</evidence>
<evidence type="ECO:0000313" key="2">
    <source>
        <dbReference type="EMBL" id="AKA23854.1"/>
    </source>
</evidence>
<keyword evidence="1" id="KW-0472">Membrane</keyword>
<feature type="transmembrane region" description="Helical" evidence="1">
    <location>
        <begin position="82"/>
        <end position="102"/>
    </location>
</feature>
<evidence type="ECO:0000313" key="3">
    <source>
        <dbReference type="Proteomes" id="UP000032748"/>
    </source>
</evidence>
<gene>
    <name evidence="2" type="ORF">PCL1606_24010</name>
</gene>
<dbReference type="AlphaFoldDB" id="A0A0D5XYR7"/>
<name>A0A0D5XYR7_9PSED</name>
<feature type="transmembrane region" description="Helical" evidence="1">
    <location>
        <begin position="42"/>
        <end position="61"/>
    </location>
</feature>
<proteinExistence type="predicted"/>
<dbReference type="KEGG" id="pcz:PCL1606_24010"/>
<dbReference type="Proteomes" id="UP000032748">
    <property type="component" value="Chromosome"/>
</dbReference>
<dbReference type="PATRIC" id="fig|587753.10.peg.2396"/>
<dbReference type="EMBL" id="CP011110">
    <property type="protein sequence ID" value="AKA23854.1"/>
    <property type="molecule type" value="Genomic_DNA"/>
</dbReference>